<dbReference type="Proteomes" id="UP001327560">
    <property type="component" value="Chromosome 3"/>
</dbReference>
<gene>
    <name evidence="2" type="ORF">Cni_G10771</name>
</gene>
<dbReference type="Pfam" id="PF00078">
    <property type="entry name" value="RVT_1"/>
    <property type="match status" value="1"/>
</dbReference>
<dbReference type="InterPro" id="IPR000477">
    <property type="entry name" value="RT_dom"/>
</dbReference>
<protein>
    <recommendedName>
        <fullName evidence="1">Reverse transcriptase domain-containing protein</fullName>
    </recommendedName>
</protein>
<dbReference type="EMBL" id="CP136892">
    <property type="protein sequence ID" value="WOL02052.1"/>
    <property type="molecule type" value="Genomic_DNA"/>
</dbReference>
<name>A0AAQ3K561_9LILI</name>
<reference evidence="2 3" key="1">
    <citation type="submission" date="2023-10" db="EMBL/GenBank/DDBJ databases">
        <title>Chromosome-scale genome assembly provides insights into flower coloration mechanisms of Canna indica.</title>
        <authorList>
            <person name="Li C."/>
        </authorList>
    </citation>
    <scope>NUCLEOTIDE SEQUENCE [LARGE SCALE GENOMIC DNA]</scope>
    <source>
        <tissue evidence="2">Flower</tissue>
    </source>
</reference>
<dbReference type="SUPFAM" id="SSF56672">
    <property type="entry name" value="DNA/RNA polymerases"/>
    <property type="match status" value="1"/>
</dbReference>
<dbReference type="AlphaFoldDB" id="A0AAQ3K561"/>
<evidence type="ECO:0000259" key="1">
    <source>
        <dbReference type="Pfam" id="PF00078"/>
    </source>
</evidence>
<feature type="domain" description="Reverse transcriptase" evidence="1">
    <location>
        <begin position="56"/>
        <end position="173"/>
    </location>
</feature>
<keyword evidence="3" id="KW-1185">Reference proteome</keyword>
<accession>A0AAQ3K561</accession>
<organism evidence="2 3">
    <name type="scientific">Canna indica</name>
    <name type="common">Indian-shot</name>
    <dbReference type="NCBI Taxonomy" id="4628"/>
    <lineage>
        <taxon>Eukaryota</taxon>
        <taxon>Viridiplantae</taxon>
        <taxon>Streptophyta</taxon>
        <taxon>Embryophyta</taxon>
        <taxon>Tracheophyta</taxon>
        <taxon>Spermatophyta</taxon>
        <taxon>Magnoliopsida</taxon>
        <taxon>Liliopsida</taxon>
        <taxon>Zingiberales</taxon>
        <taxon>Cannaceae</taxon>
        <taxon>Canna</taxon>
    </lineage>
</organism>
<evidence type="ECO:0000313" key="2">
    <source>
        <dbReference type="EMBL" id="WOL02052.1"/>
    </source>
</evidence>
<dbReference type="PANTHER" id="PTHR31635:SF196">
    <property type="entry name" value="REVERSE TRANSCRIPTASE DOMAIN-CONTAINING PROTEIN-RELATED"/>
    <property type="match status" value="1"/>
</dbReference>
<evidence type="ECO:0000313" key="3">
    <source>
        <dbReference type="Proteomes" id="UP001327560"/>
    </source>
</evidence>
<dbReference type="InterPro" id="IPR043502">
    <property type="entry name" value="DNA/RNA_pol_sf"/>
</dbReference>
<proteinExistence type="predicted"/>
<sequence length="299" mass="34982">MKGMGRGKSHGPDGYIAEFFIHNWNCLKDVINEEIESIFVSNRMPSGWTDTKLVLIPKKEKAKLIKEFKRIAACNVIYKIVAKILANRIRSVLDKVISKEQVAFVPKRYIQKNILVVTEMVNSFYKSKASNPNIILKLDLEKAYDRTELEAIYKVMNLMDFPEVMIKWIKVFSVLNEDKRLWVDIHKSKHGEWHPWNEMEKWNESWTAKSIYKCMIEMREGMRIRIVNGKKAMFWRDPWLGELPLDKWPDSQKDEGRCDCTMLGTYQERKNGKALCISKDFGCGSSHLFHIHSSWISAS</sequence>
<dbReference type="PANTHER" id="PTHR31635">
    <property type="entry name" value="REVERSE TRANSCRIPTASE DOMAIN-CONTAINING PROTEIN-RELATED"/>
    <property type="match status" value="1"/>
</dbReference>